<dbReference type="PaxDb" id="29760-VIT_19s0027g00250.t01"/>
<proteinExistence type="predicted"/>
<dbReference type="AlphaFoldDB" id="D7SX06"/>
<organism evidence="1 2">
    <name type="scientific">Vitis vinifera</name>
    <name type="common">Grape</name>
    <dbReference type="NCBI Taxonomy" id="29760"/>
    <lineage>
        <taxon>Eukaryota</taxon>
        <taxon>Viridiplantae</taxon>
        <taxon>Streptophyta</taxon>
        <taxon>Embryophyta</taxon>
        <taxon>Tracheophyta</taxon>
        <taxon>Spermatophyta</taxon>
        <taxon>Magnoliopsida</taxon>
        <taxon>eudicotyledons</taxon>
        <taxon>Gunneridae</taxon>
        <taxon>Pentapetalae</taxon>
        <taxon>rosids</taxon>
        <taxon>Vitales</taxon>
        <taxon>Vitaceae</taxon>
        <taxon>Viteae</taxon>
        <taxon>Vitis</taxon>
    </lineage>
</organism>
<reference evidence="2" key="1">
    <citation type="journal article" date="2007" name="Nature">
        <title>The grapevine genome sequence suggests ancestral hexaploidization in major angiosperm phyla.</title>
        <authorList>
            <consortium name="The French-Italian Public Consortium for Grapevine Genome Characterization."/>
            <person name="Jaillon O."/>
            <person name="Aury J.-M."/>
            <person name="Noel B."/>
            <person name="Policriti A."/>
            <person name="Clepet C."/>
            <person name="Casagrande A."/>
            <person name="Choisne N."/>
            <person name="Aubourg S."/>
            <person name="Vitulo N."/>
            <person name="Jubin C."/>
            <person name="Vezzi A."/>
            <person name="Legeai F."/>
            <person name="Hugueney P."/>
            <person name="Dasilva C."/>
            <person name="Horner D."/>
            <person name="Mica E."/>
            <person name="Jublot D."/>
            <person name="Poulain J."/>
            <person name="Bruyere C."/>
            <person name="Billault A."/>
            <person name="Segurens B."/>
            <person name="Gouyvenoux M."/>
            <person name="Ugarte E."/>
            <person name="Cattonaro F."/>
            <person name="Anthouard V."/>
            <person name="Vico V."/>
            <person name="Del Fabbro C."/>
            <person name="Alaux M."/>
            <person name="Di Gaspero G."/>
            <person name="Dumas V."/>
            <person name="Felice N."/>
            <person name="Paillard S."/>
            <person name="Juman I."/>
            <person name="Moroldo M."/>
            <person name="Scalabrin S."/>
            <person name="Canaguier A."/>
            <person name="Le Clainche I."/>
            <person name="Malacrida G."/>
            <person name="Durand E."/>
            <person name="Pesole G."/>
            <person name="Laucou V."/>
            <person name="Chatelet P."/>
            <person name="Merdinoglu D."/>
            <person name="Delledonne M."/>
            <person name="Pezzotti M."/>
            <person name="Lecharny A."/>
            <person name="Scarpelli C."/>
            <person name="Artiguenave F."/>
            <person name="Pe M.E."/>
            <person name="Valle G."/>
            <person name="Morgante M."/>
            <person name="Caboche M."/>
            <person name="Adam-Blondon A.-F."/>
            <person name="Weissenbach J."/>
            <person name="Quetier F."/>
            <person name="Wincker P."/>
        </authorList>
    </citation>
    <scope>NUCLEOTIDE SEQUENCE [LARGE SCALE GENOMIC DNA]</scope>
    <source>
        <strain evidence="2">cv. Pinot noir / PN40024</strain>
    </source>
</reference>
<evidence type="ECO:0000313" key="2">
    <source>
        <dbReference type="Proteomes" id="UP000009183"/>
    </source>
</evidence>
<accession>D7SX06</accession>
<dbReference type="EMBL" id="FN595234">
    <property type="protein sequence ID" value="CBI21806.3"/>
    <property type="molecule type" value="Genomic_DNA"/>
</dbReference>
<name>D7SX06_VITVI</name>
<dbReference type="STRING" id="29760.D7SX06"/>
<gene>
    <name evidence="1" type="ordered locus">VIT_19s0027g00250</name>
</gene>
<keyword evidence="2" id="KW-1185">Reference proteome</keyword>
<evidence type="ECO:0000313" key="1">
    <source>
        <dbReference type="EMBL" id="CBI21806.3"/>
    </source>
</evidence>
<protein>
    <submittedName>
        <fullName evidence="1">Uncharacterized protein</fullName>
    </submittedName>
</protein>
<sequence>MHLPTERRKHLNELPSPISMTVQTIQTSFQGKLMFILNGILYSADCLFTELQGSIGDCGFVDILILKATSCIIHVWQLAI</sequence>
<dbReference type="HOGENOM" id="CLU_2594685_0_0_1"/>
<dbReference type="Proteomes" id="UP000009183">
    <property type="component" value="Chromosome 19"/>
</dbReference>
<dbReference type="InParanoid" id="D7SX06"/>